<organism evidence="1 2">
    <name type="scientific">Brevibacterium metallidurans</name>
    <dbReference type="NCBI Taxonomy" id="1482676"/>
    <lineage>
        <taxon>Bacteria</taxon>
        <taxon>Bacillati</taxon>
        <taxon>Actinomycetota</taxon>
        <taxon>Actinomycetes</taxon>
        <taxon>Micrococcales</taxon>
        <taxon>Brevibacteriaceae</taxon>
        <taxon>Brevibacterium</taxon>
    </lineage>
</organism>
<evidence type="ECO:0000313" key="2">
    <source>
        <dbReference type="Proteomes" id="UP001498238"/>
    </source>
</evidence>
<protein>
    <submittedName>
        <fullName evidence="1">Uncharacterized protein</fullName>
    </submittedName>
</protein>
<dbReference type="EMBL" id="BAAAAF010000011">
    <property type="protein sequence ID" value="GAA0036605.1"/>
    <property type="molecule type" value="Genomic_DNA"/>
</dbReference>
<sequence length="1187" mass="132048">MVGPEEYMDDRQQRILASLQMKRPELADLYRTALMLLSGHLRVPGARTRVAFIGHCMREVMNRVLASMGQPPAPKSKPSSGDLIKDLPDLLARHPEMELDREGGPVPVPQEVADAMAKLFKAAISEKRRIRDDVASLITDDDNASNVAVSHWMESRRYFVKWAHLHEQDVSDNELPTNDEIREHLGVFEELIDGVITAFFATRHSIDDLLAEINAVKTETGGCYSVPTPDRVRAALLKIPTYQLRRVFYEGLENPFWVRPLSDQQAFAHPPDLQHMSPERYMSPERLRDAYWPELSYLTRIAPQAPDDVVDVVLGLQESNNVWVRRAVIEIGSQIPAKSSVRLEPLLRTWAQSGFGWRTEPRSLVSFAVNLLKNGQPQLGRWLANKLFEPQPDNDPENFHNPVLLPEEYWFEEELPRMVLALHETALRALAGWLTAFVKSSEHSSNDQDSSAMIRSSIAERDDYSDGQEDALIDAVRDLALATVRSEPEETIGVLLSTNVKLLRKIAMFVLAEAIRQELDAGGDAKAILNVTRRLMDDQESYDECLRVEYARLAQAAVRADASSTSVVTPFLTRAFEADIAWMSEHLPRPKGCTDQQWNNNIQATAQRTRHRWLSAIGHEALPADLREDLAKLDHASGAIHDPLEPVGRITSWTGPNPHTHHDEMATLAPAELVAHLANWHDEGDGWGPEPTHEGQGRELSSLLTTHPLALKGVPQLGKQLRPTYLRAILRGWQAATKADIELDWPQVVELAEYVLSHPLASAFPVEGGDMDDDKDFGGAKGAAIGLIEEILNRRGTLVAPVAYREILAQILIDQSDDENAWQDYASFRREDSGWDPFTMSLNWRWPSTVRALIVTATRSENAHSRDQALKAIERELLRSDVHGAGRAVLGAGFGSLLNAAPNWIKTHLDDLVGTRDGISVEQQITLTTALAIHYYNGSMYDLLTPAMLAAIDVGDSLAAGWKTTTDPLTRIGEWVIDAFVYGHIDETDPVFESFFSKTNPAVRGAALTIIARKFHGSTTVDETICDRFITLWDERTALTRKHPESIKELEGIFWLAKSSSFSSEWWLPHLHYVIEVEPSITTKSCRIGKELAQASTTNPSAALAVLKLLLSAHSEDGQSLFDLNSYAVPVVIANAMSTSDKALAAQADAYMNELGAQGNLDLEDRVQAVLEDAVDLGGTDEYGLPS</sequence>
<dbReference type="Proteomes" id="UP001498238">
    <property type="component" value="Unassembled WGS sequence"/>
</dbReference>
<keyword evidence="2" id="KW-1185">Reference proteome</keyword>
<evidence type="ECO:0000313" key="1">
    <source>
        <dbReference type="EMBL" id="GAA0036605.1"/>
    </source>
</evidence>
<comment type="caution">
    <text evidence="1">The sequence shown here is derived from an EMBL/GenBank/DDBJ whole genome shotgun (WGS) entry which is preliminary data.</text>
</comment>
<gene>
    <name evidence="1" type="ORF">NCCP602_25660</name>
</gene>
<proteinExistence type="predicted"/>
<name>A0ABN0SQ55_9MICO</name>
<accession>A0ABN0SQ55</accession>
<reference evidence="1 2" key="1">
    <citation type="submission" date="2024-01" db="EMBL/GenBank/DDBJ databases">
        <title>Characterization of antibiotic resistant novel bacterial strains and their environmental applications.</title>
        <authorList>
            <person name="Manzoor S."/>
            <person name="Abbas S."/>
            <person name="Arshad M."/>
            <person name="Ahmed I."/>
        </authorList>
    </citation>
    <scope>NUCLEOTIDE SEQUENCE [LARGE SCALE GENOMIC DNA]</scope>
    <source>
        <strain evidence="1 2">NCCP-602</strain>
    </source>
</reference>